<sequence length="134" mass="13749">MSPPDHHSDRPPRPPYTPPSDSGGGYVARRSPGEPPRAGCSDSSRSLPPPSDKPQASEAGEPREHGRPAPSAAAPSYCFTPAERAGEPPGTASANHASPSRVGPNLLAFLAEHAQSAAALTYARAQKAGEPEPA</sequence>
<feature type="region of interest" description="Disordered" evidence="1">
    <location>
        <begin position="1"/>
        <end position="102"/>
    </location>
</feature>
<dbReference type="EMBL" id="CAJHUB010000780">
    <property type="protein sequence ID" value="CAD7693455.1"/>
    <property type="molecule type" value="Genomic_DNA"/>
</dbReference>
<evidence type="ECO:0000313" key="3">
    <source>
        <dbReference type="Proteomes" id="UP000645828"/>
    </source>
</evidence>
<evidence type="ECO:0000313" key="2">
    <source>
        <dbReference type="EMBL" id="CAD7693455.1"/>
    </source>
</evidence>
<proteinExistence type="predicted"/>
<feature type="compositionally biased region" description="Basic and acidic residues" evidence="1">
    <location>
        <begin position="1"/>
        <end position="12"/>
    </location>
</feature>
<comment type="caution">
    <text evidence="2">The sequence shown here is derived from an EMBL/GenBank/DDBJ whole genome shotgun (WGS) entry which is preliminary data.</text>
</comment>
<name>A0A811ZXX7_NYCPR</name>
<accession>A0A811ZXX7</accession>
<dbReference type="AlphaFoldDB" id="A0A811ZXX7"/>
<dbReference type="Proteomes" id="UP000645828">
    <property type="component" value="Unassembled WGS sequence"/>
</dbReference>
<evidence type="ECO:0000256" key="1">
    <source>
        <dbReference type="SAM" id="MobiDB-lite"/>
    </source>
</evidence>
<reference evidence="2" key="1">
    <citation type="submission" date="2020-12" db="EMBL/GenBank/DDBJ databases">
        <authorList>
            <consortium name="Molecular Ecology Group"/>
        </authorList>
    </citation>
    <scope>NUCLEOTIDE SEQUENCE</scope>
    <source>
        <strain evidence="2">TBG_1078</strain>
    </source>
</reference>
<protein>
    <submittedName>
        <fullName evidence="2">(raccoon dog) hypothetical protein</fullName>
    </submittedName>
</protein>
<organism evidence="2 3">
    <name type="scientific">Nyctereutes procyonoides</name>
    <name type="common">Raccoon dog</name>
    <name type="synonym">Canis procyonoides</name>
    <dbReference type="NCBI Taxonomy" id="34880"/>
    <lineage>
        <taxon>Eukaryota</taxon>
        <taxon>Metazoa</taxon>
        <taxon>Chordata</taxon>
        <taxon>Craniata</taxon>
        <taxon>Vertebrata</taxon>
        <taxon>Euteleostomi</taxon>
        <taxon>Mammalia</taxon>
        <taxon>Eutheria</taxon>
        <taxon>Laurasiatheria</taxon>
        <taxon>Carnivora</taxon>
        <taxon>Caniformia</taxon>
        <taxon>Canidae</taxon>
        <taxon>Nyctereutes</taxon>
    </lineage>
</organism>
<gene>
    <name evidence="2" type="ORF">NYPRO_LOCUS26247</name>
</gene>
<keyword evidence="3" id="KW-1185">Reference proteome</keyword>